<feature type="transmembrane region" description="Helical" evidence="7">
    <location>
        <begin position="177"/>
        <end position="205"/>
    </location>
</feature>
<evidence type="ECO:0000256" key="6">
    <source>
        <dbReference type="ARBA" id="ARBA00023136"/>
    </source>
</evidence>
<sequence length="321" mass="37008">MTMSKAQKMKAVRTDRRTKMTWRRFRRYIPIYLIMLPGLVYLFINNYMPLPGLIVAFKQYNARKGIYKSDWIGFKNFEYLFTTNDAWVITRNTICYNLAFIVINTILAIFVAILLSEMWGRAKKAYQSLILLPYLVSSVIVGYLVFAFLSVENGFVNNAILPLFGKEGINWYSEPKYWPFILVFVSAWKAIGYNCIIYLSTLMGFDRSYYESAQIDGATKMQQIRYITLPMLKPTIIMLTLMAIGRIFYSDFGLFYQVPMNQGALYSTTQTIDTYVYRGLLQLGNISMSAAAGVYQSIVGFILILAANLVVRRIDNESALW</sequence>
<evidence type="ECO:0000313" key="11">
    <source>
        <dbReference type="Proteomes" id="UP000094067"/>
    </source>
</evidence>
<dbReference type="PANTHER" id="PTHR30193:SF44">
    <property type="entry name" value="LACTOSE TRANSPORT SYSTEM PERMEASE PROTEIN LACF"/>
    <property type="match status" value="1"/>
</dbReference>
<feature type="transmembrane region" description="Helical" evidence="7">
    <location>
        <begin position="226"/>
        <end position="249"/>
    </location>
</feature>
<evidence type="ECO:0000256" key="4">
    <source>
        <dbReference type="ARBA" id="ARBA00022692"/>
    </source>
</evidence>
<dbReference type="Proteomes" id="UP000095003">
    <property type="component" value="Unassembled WGS sequence"/>
</dbReference>
<feature type="transmembrane region" description="Helical" evidence="7">
    <location>
        <begin position="128"/>
        <end position="149"/>
    </location>
</feature>
<dbReference type="InterPro" id="IPR051393">
    <property type="entry name" value="ABC_transporter_permease"/>
</dbReference>
<dbReference type="CDD" id="cd06261">
    <property type="entry name" value="TM_PBP2"/>
    <property type="match status" value="1"/>
</dbReference>
<evidence type="ECO:0000256" key="3">
    <source>
        <dbReference type="ARBA" id="ARBA00022475"/>
    </source>
</evidence>
<dbReference type="GO" id="GO:0005886">
    <property type="term" value="C:plasma membrane"/>
    <property type="evidence" value="ECO:0007669"/>
    <property type="project" value="UniProtKB-SubCell"/>
</dbReference>
<feature type="domain" description="ABC transmembrane type-1" evidence="8">
    <location>
        <begin position="90"/>
        <end position="307"/>
    </location>
</feature>
<dbReference type="GeneID" id="93301307"/>
<keyword evidence="9" id="KW-0762">Sugar transport</keyword>
<protein>
    <submittedName>
        <fullName evidence="9">Putative multiple-sugar transport system permease YteP</fullName>
    </submittedName>
</protein>
<evidence type="ECO:0000259" key="8">
    <source>
        <dbReference type="PROSITE" id="PS50928"/>
    </source>
</evidence>
<dbReference type="PATRIC" id="fig|1432052.3.peg.6021"/>
<evidence type="ECO:0000313" key="12">
    <source>
        <dbReference type="Proteomes" id="UP000095003"/>
    </source>
</evidence>
<evidence type="ECO:0000256" key="5">
    <source>
        <dbReference type="ARBA" id="ARBA00022989"/>
    </source>
</evidence>
<dbReference type="InterPro" id="IPR035906">
    <property type="entry name" value="MetI-like_sf"/>
</dbReference>
<keyword evidence="5 7" id="KW-1133">Transmembrane helix</keyword>
<keyword evidence="2 7" id="KW-0813">Transport</keyword>
<evidence type="ECO:0000313" key="10">
    <source>
        <dbReference type="EMBL" id="ODM08113.1"/>
    </source>
</evidence>
<proteinExistence type="inferred from homology"/>
<comment type="similarity">
    <text evidence="7">Belongs to the binding-protein-dependent transport system permease family.</text>
</comment>
<evidence type="ECO:0000256" key="1">
    <source>
        <dbReference type="ARBA" id="ARBA00004651"/>
    </source>
</evidence>
<dbReference type="PANTHER" id="PTHR30193">
    <property type="entry name" value="ABC TRANSPORTER PERMEASE PROTEIN"/>
    <property type="match status" value="1"/>
</dbReference>
<dbReference type="PROSITE" id="PS50928">
    <property type="entry name" value="ABC_TM1"/>
    <property type="match status" value="1"/>
</dbReference>
<comment type="subcellular location">
    <subcellularLocation>
        <location evidence="1 7">Cell membrane</location>
        <topology evidence="1 7">Multi-pass membrane protein</topology>
    </subcellularLocation>
</comment>
<feature type="transmembrane region" description="Helical" evidence="7">
    <location>
        <begin position="25"/>
        <end position="44"/>
    </location>
</feature>
<accession>A0A1E3A3X0</accession>
<keyword evidence="4 7" id="KW-0812">Transmembrane</keyword>
<evidence type="ECO:0000256" key="2">
    <source>
        <dbReference type="ARBA" id="ARBA00022448"/>
    </source>
</evidence>
<dbReference type="AlphaFoldDB" id="A0A1E3A3X0"/>
<dbReference type="Proteomes" id="UP000094067">
    <property type="component" value="Unassembled WGS sequence"/>
</dbReference>
<dbReference type="EMBL" id="MCGI01000006">
    <property type="protein sequence ID" value="ODM08113.1"/>
    <property type="molecule type" value="Genomic_DNA"/>
</dbReference>
<organism evidence="9 11">
    <name type="scientific">Eisenbergiella tayi</name>
    <dbReference type="NCBI Taxonomy" id="1432052"/>
    <lineage>
        <taxon>Bacteria</taxon>
        <taxon>Bacillati</taxon>
        <taxon>Bacillota</taxon>
        <taxon>Clostridia</taxon>
        <taxon>Lachnospirales</taxon>
        <taxon>Lachnospiraceae</taxon>
        <taxon>Eisenbergiella</taxon>
    </lineage>
</organism>
<comment type="caution">
    <text evidence="9">The sequence shown here is derived from an EMBL/GenBank/DDBJ whole genome shotgun (WGS) entry which is preliminary data.</text>
</comment>
<gene>
    <name evidence="9" type="primary">yteP_70</name>
    <name evidence="10" type="synonym">yteP_95</name>
    <name evidence="10" type="ORF">BEH84_05437</name>
    <name evidence="9" type="ORF">BEI61_04114</name>
</gene>
<dbReference type="Gene3D" id="1.10.3720.10">
    <property type="entry name" value="MetI-like"/>
    <property type="match status" value="1"/>
</dbReference>
<evidence type="ECO:0000256" key="7">
    <source>
        <dbReference type="RuleBase" id="RU363032"/>
    </source>
</evidence>
<name>A0A1E3A3X0_9FIRM</name>
<dbReference type="RefSeq" id="WP_330385377.1">
    <property type="nucleotide sequence ID" value="NZ_BAABXS010000001.1"/>
</dbReference>
<feature type="transmembrane region" description="Helical" evidence="7">
    <location>
        <begin position="286"/>
        <end position="311"/>
    </location>
</feature>
<dbReference type="SUPFAM" id="SSF161098">
    <property type="entry name" value="MetI-like"/>
    <property type="match status" value="1"/>
</dbReference>
<feature type="transmembrane region" description="Helical" evidence="7">
    <location>
        <begin position="96"/>
        <end position="116"/>
    </location>
</feature>
<dbReference type="GO" id="GO:0055085">
    <property type="term" value="P:transmembrane transport"/>
    <property type="evidence" value="ECO:0007669"/>
    <property type="project" value="InterPro"/>
</dbReference>
<evidence type="ECO:0000313" key="9">
    <source>
        <dbReference type="EMBL" id="ODM03319.1"/>
    </source>
</evidence>
<keyword evidence="6 7" id="KW-0472">Membrane</keyword>
<reference evidence="11 12" key="1">
    <citation type="submission" date="2016-07" db="EMBL/GenBank/DDBJ databases">
        <title>Characterization of isolates of Eisenbergiella tayi derived from blood cultures, using whole genome sequencing.</title>
        <authorList>
            <person name="Burdz T."/>
            <person name="Wiebe D."/>
            <person name="Huynh C."/>
            <person name="Bernard K."/>
        </authorList>
    </citation>
    <scope>NUCLEOTIDE SEQUENCE [LARGE SCALE GENOMIC DNA]</scope>
    <source>
        <strain evidence="9 11">NML 110608</strain>
        <strain evidence="10 12">NML 120489</strain>
    </source>
</reference>
<dbReference type="InterPro" id="IPR000515">
    <property type="entry name" value="MetI-like"/>
</dbReference>
<keyword evidence="3" id="KW-1003">Cell membrane</keyword>
<dbReference type="Pfam" id="PF00528">
    <property type="entry name" value="BPD_transp_1"/>
    <property type="match status" value="1"/>
</dbReference>
<dbReference type="EMBL" id="MCGH01000003">
    <property type="protein sequence ID" value="ODM03319.1"/>
    <property type="molecule type" value="Genomic_DNA"/>
</dbReference>